<feature type="transmembrane region" description="Helical" evidence="5">
    <location>
        <begin position="398"/>
        <end position="417"/>
    </location>
</feature>
<name>A0AAW7DLQ9_9GAMM</name>
<feature type="domain" description="O-antigen ligase-related" evidence="6">
    <location>
        <begin position="218"/>
        <end position="374"/>
    </location>
</feature>
<comment type="subcellular location">
    <subcellularLocation>
        <location evidence="1">Membrane</location>
        <topology evidence="1">Multi-pass membrane protein</topology>
    </subcellularLocation>
</comment>
<evidence type="ECO:0000256" key="1">
    <source>
        <dbReference type="ARBA" id="ARBA00004141"/>
    </source>
</evidence>
<gene>
    <name evidence="7" type="ORF">HX099_00245</name>
</gene>
<evidence type="ECO:0000256" key="5">
    <source>
        <dbReference type="SAM" id="Phobius"/>
    </source>
</evidence>
<evidence type="ECO:0000256" key="4">
    <source>
        <dbReference type="ARBA" id="ARBA00023136"/>
    </source>
</evidence>
<feature type="transmembrane region" description="Helical" evidence="5">
    <location>
        <begin position="237"/>
        <end position="254"/>
    </location>
</feature>
<dbReference type="PANTHER" id="PTHR37422:SF13">
    <property type="entry name" value="LIPOPOLYSACCHARIDE BIOSYNTHESIS PROTEIN PA4999-RELATED"/>
    <property type="match status" value="1"/>
</dbReference>
<dbReference type="AlphaFoldDB" id="A0AAW7DLQ9"/>
<feature type="transmembrane region" description="Helical" evidence="5">
    <location>
        <begin position="12"/>
        <end position="29"/>
    </location>
</feature>
<reference evidence="7" key="1">
    <citation type="submission" date="2020-06" db="EMBL/GenBank/DDBJ databases">
        <authorList>
            <person name="Dong N."/>
        </authorList>
    </citation>
    <scope>NUCLEOTIDE SEQUENCE</scope>
    <source>
        <strain evidence="7">DF46-2-2</strain>
    </source>
</reference>
<dbReference type="PANTHER" id="PTHR37422">
    <property type="entry name" value="TEICHURONIC ACID BIOSYNTHESIS PROTEIN TUAE"/>
    <property type="match status" value="1"/>
</dbReference>
<evidence type="ECO:0000313" key="7">
    <source>
        <dbReference type="EMBL" id="MDM1695104.1"/>
    </source>
</evidence>
<dbReference type="RefSeq" id="WP_286592795.1">
    <property type="nucleotide sequence ID" value="NZ_JACANB010000001.1"/>
</dbReference>
<dbReference type="GO" id="GO:0016020">
    <property type="term" value="C:membrane"/>
    <property type="evidence" value="ECO:0007669"/>
    <property type="project" value="UniProtKB-SubCell"/>
</dbReference>
<feature type="transmembrane region" description="Helical" evidence="5">
    <location>
        <begin position="261"/>
        <end position="280"/>
    </location>
</feature>
<dbReference type="GO" id="GO:0016874">
    <property type="term" value="F:ligase activity"/>
    <property type="evidence" value="ECO:0007669"/>
    <property type="project" value="UniProtKB-KW"/>
</dbReference>
<keyword evidence="4 5" id="KW-0472">Membrane</keyword>
<evidence type="ECO:0000259" key="6">
    <source>
        <dbReference type="Pfam" id="PF04932"/>
    </source>
</evidence>
<keyword evidence="2 5" id="KW-0812">Transmembrane</keyword>
<feature type="transmembrane region" description="Helical" evidence="5">
    <location>
        <begin position="68"/>
        <end position="87"/>
    </location>
</feature>
<feature type="transmembrane region" description="Helical" evidence="5">
    <location>
        <begin position="363"/>
        <end position="386"/>
    </location>
</feature>
<evidence type="ECO:0000256" key="3">
    <source>
        <dbReference type="ARBA" id="ARBA00022989"/>
    </source>
</evidence>
<accession>A0AAW7DLQ9</accession>
<feature type="transmembrane region" description="Helical" evidence="5">
    <location>
        <begin position="423"/>
        <end position="444"/>
    </location>
</feature>
<feature type="transmembrane region" description="Helical" evidence="5">
    <location>
        <begin position="127"/>
        <end position="156"/>
    </location>
</feature>
<feature type="transmembrane region" description="Helical" evidence="5">
    <location>
        <begin position="99"/>
        <end position="120"/>
    </location>
</feature>
<evidence type="ECO:0000313" key="8">
    <source>
        <dbReference type="Proteomes" id="UP001173465"/>
    </source>
</evidence>
<sequence>MSSRRETGRLERALVAVLLLLLLWLPLPLGSNRPWAMALLVALVGVLALGWALGVLTQRIALPRALRAALPLFALLLLVQLWAVLQYTLFGSAESGRSALYIALGLAYSLLFLLIVGLFAERQRLNWLLAVLVVSGTLQAFYGAFMALSGVEWSFLGVPQVSKGVATGTFVNRNHFAGYLELALGCGIGLLMALRSNERFSWANFIELIMGPKARLRLALVIMVIALVMSRSRGGNSAFFIALLAVGTLFVIRTKQNRKRNILILLSIILIDTLVVSQYFGLERLKDRIVNTRLVDQVATNSRGEVEIIQQANEIRGQVFSDALPLAQEKLLLGQGAGSFETVFTQYSSAAVRLHFDHLHNDYLQFVIEYGALATGFLALFVLGCLRYALAALWRADSVYRSGVGLGAALGIVALLLHSVSDFNLQIPANAATFVVLCAIAVLAKEHSRKRRRDRM</sequence>
<dbReference type="EMBL" id="JACANB010000001">
    <property type="protein sequence ID" value="MDM1695104.1"/>
    <property type="molecule type" value="Genomic_DNA"/>
</dbReference>
<dbReference type="InterPro" id="IPR051533">
    <property type="entry name" value="WaaL-like"/>
</dbReference>
<keyword evidence="7" id="KW-0436">Ligase</keyword>
<reference evidence="7" key="2">
    <citation type="journal article" date="2022" name="Sci. Total Environ.">
        <title>Prevalence, transmission, and molecular epidemiology of tet(X)-positive bacteria among humans, animals, and environmental niches in China: An epidemiological, and genomic-based study.</title>
        <authorList>
            <person name="Dong N."/>
            <person name="Zeng Y."/>
            <person name="Cai C."/>
            <person name="Sun C."/>
            <person name="Lu J."/>
            <person name="Liu C."/>
            <person name="Zhou H."/>
            <person name="Sun Q."/>
            <person name="Shu L."/>
            <person name="Wang H."/>
            <person name="Wang Y."/>
            <person name="Wang S."/>
            <person name="Wu C."/>
            <person name="Chan E.W."/>
            <person name="Chen G."/>
            <person name="Shen Z."/>
            <person name="Chen S."/>
            <person name="Zhang R."/>
        </authorList>
    </citation>
    <scope>NUCLEOTIDE SEQUENCE</scope>
    <source>
        <strain evidence="7">DF46-2-2</strain>
    </source>
</reference>
<dbReference type="Proteomes" id="UP001173465">
    <property type="component" value="Unassembled WGS sequence"/>
</dbReference>
<proteinExistence type="predicted"/>
<dbReference type="InterPro" id="IPR007016">
    <property type="entry name" value="O-antigen_ligase-rel_domated"/>
</dbReference>
<protein>
    <submittedName>
        <fullName evidence="7">O-antigen ligase family protein</fullName>
    </submittedName>
</protein>
<feature type="transmembrane region" description="Helical" evidence="5">
    <location>
        <begin position="35"/>
        <end position="56"/>
    </location>
</feature>
<feature type="transmembrane region" description="Helical" evidence="5">
    <location>
        <begin position="214"/>
        <end position="231"/>
    </location>
</feature>
<keyword evidence="3 5" id="KW-1133">Transmembrane helix</keyword>
<feature type="transmembrane region" description="Helical" evidence="5">
    <location>
        <begin position="176"/>
        <end position="194"/>
    </location>
</feature>
<organism evidence="7 8">
    <name type="scientific">Thiopseudomonas alkaliphila</name>
    <dbReference type="NCBI Taxonomy" id="1697053"/>
    <lineage>
        <taxon>Bacteria</taxon>
        <taxon>Pseudomonadati</taxon>
        <taxon>Pseudomonadota</taxon>
        <taxon>Gammaproteobacteria</taxon>
        <taxon>Pseudomonadales</taxon>
        <taxon>Pseudomonadaceae</taxon>
        <taxon>Thiopseudomonas</taxon>
    </lineage>
</organism>
<dbReference type="Pfam" id="PF04932">
    <property type="entry name" value="Wzy_C"/>
    <property type="match status" value="1"/>
</dbReference>
<comment type="caution">
    <text evidence="7">The sequence shown here is derived from an EMBL/GenBank/DDBJ whole genome shotgun (WGS) entry which is preliminary data.</text>
</comment>
<evidence type="ECO:0000256" key="2">
    <source>
        <dbReference type="ARBA" id="ARBA00022692"/>
    </source>
</evidence>